<evidence type="ECO:0000256" key="17">
    <source>
        <dbReference type="SAM" id="MobiDB-lite"/>
    </source>
</evidence>
<feature type="region of interest" description="Disordered" evidence="17">
    <location>
        <begin position="101"/>
        <end position="159"/>
    </location>
</feature>
<keyword evidence="6" id="KW-0732">Signal</keyword>
<evidence type="ECO:0000256" key="4">
    <source>
        <dbReference type="ARBA" id="ARBA00022670"/>
    </source>
</evidence>
<dbReference type="Gene3D" id="2.60.120.830">
    <property type="match status" value="1"/>
</dbReference>
<evidence type="ECO:0000256" key="2">
    <source>
        <dbReference type="ARBA" id="ARBA00022525"/>
    </source>
</evidence>
<dbReference type="InterPro" id="IPR024079">
    <property type="entry name" value="MetalloPept_cat_dom_sf"/>
</dbReference>
<dbReference type="Pfam" id="PF17771">
    <property type="entry name" value="ADAMTS_CR_2"/>
    <property type="match status" value="1"/>
</dbReference>
<dbReference type="Gene3D" id="2.20.100.10">
    <property type="entry name" value="Thrombospondin type-1 (TSP1) repeat"/>
    <property type="match status" value="4"/>
</dbReference>
<feature type="binding site" evidence="14">
    <location>
        <position position="339"/>
    </location>
    <ligand>
        <name>Ca(2+)</name>
        <dbReference type="ChEBI" id="CHEBI:29108"/>
        <label>1</label>
    </ligand>
</feature>
<dbReference type="FunFam" id="2.20.100.10:FF:000005">
    <property type="entry name" value="ADAM metallopeptidase with thrombospondin type 1 motif 9"/>
    <property type="match status" value="1"/>
</dbReference>
<evidence type="ECO:0000256" key="10">
    <source>
        <dbReference type="ARBA" id="ARBA00023049"/>
    </source>
</evidence>
<dbReference type="InterPro" id="IPR050439">
    <property type="entry name" value="ADAMTS_ADAMTS-like"/>
</dbReference>
<feature type="disulfide bond" evidence="15">
    <location>
        <begin position="603"/>
        <end position="615"/>
    </location>
</feature>
<keyword evidence="4" id="KW-0645">Protease</keyword>
<feature type="binding site" evidence="14">
    <location>
        <position position="454"/>
    </location>
    <ligand>
        <name>Ca(2+)</name>
        <dbReference type="ChEBI" id="CHEBI:29108"/>
        <label>1</label>
    </ligand>
</feature>
<feature type="binding site" evidence="14">
    <location>
        <position position="407"/>
    </location>
    <ligand>
        <name>Zn(2+)</name>
        <dbReference type="ChEBI" id="CHEBI:29105"/>
        <note>catalytic</note>
    </ligand>
</feature>
<evidence type="ECO:0000256" key="9">
    <source>
        <dbReference type="ARBA" id="ARBA00022833"/>
    </source>
</evidence>
<feature type="binding site" evidence="14">
    <location>
        <position position="383"/>
    </location>
    <ligand>
        <name>Zn(2+)</name>
        <dbReference type="ChEBI" id="CHEBI:29105"/>
        <note>catalytic</note>
    </ligand>
</feature>
<feature type="domain" description="Peptidase M12B" evidence="18">
    <location>
        <begin position="251"/>
        <end position="459"/>
    </location>
</feature>
<keyword evidence="12" id="KW-0325">Glycoprotein</keyword>
<dbReference type="InterPro" id="IPR041645">
    <property type="entry name" value="ADAMTS_CR_2"/>
</dbReference>
<feature type="binding site" evidence="14">
    <location>
        <position position="457"/>
    </location>
    <ligand>
        <name>Ca(2+)</name>
        <dbReference type="ChEBI" id="CHEBI:29108"/>
        <label>1</label>
    </ligand>
</feature>
<feature type="domain" description="PLAC" evidence="19">
    <location>
        <begin position="1159"/>
        <end position="1197"/>
    </location>
</feature>
<comment type="cofactor">
    <cofactor evidence="14">
        <name>Zn(2+)</name>
        <dbReference type="ChEBI" id="CHEBI:29105"/>
    </cofactor>
    <text evidence="14">Binds 1 zinc ion per subunit.</text>
</comment>
<sequence length="1200" mass="135057">MTWDDGRGNDGVEDISRLRLSFKVYSHLDVHPTKPGSPHQGALSTEGLTPPRGSLHEGALSIEGLSLPRLAHSTNGLTRPRLVYPTIRGLHHAWLTPPSLSQVPHQAWHTPPSLSHPTKPDSSHQACLTPPSLSHSTKTDSPHQAKHPQTGTIGTPDGDIYIRPVAAKESQISSPHLVWKIRGRDSSNLGNDESSSGKSDSDVFSVKLKPAVRANGTLTQNVAFCTVSNEEMVFLVGRGRHRRSTGHLGIRYVQVLVVTDQTVVRFHGREILEEYILTQMSIVNNVYHHPSLGAELNIIVTKITVLDQRTANDGMGTLGRFCSWTGREKMNLYGKEQFDVAIYLTRKELGSAGFAPVTGMCMPTRSCALIKDDGISSAFVISHEMAHVSLTQIQASLKAGACMGLSHDGLENDCDEDPSDGKIMSAMVQSSYNKYYWTRCSRERLAQVLPGLTCLNDKPEDPHWPAIEQPYGKSWSINEQCRQEFGVGFSACDAFKEMDTKNLFVLEQFKETETKNLFVLEQFKEMEPCKQLWCSEAGNPLLCQTKKGPMLPGTNCAEGKWCMDGECKSIGRVAVDGAWAAWMGWGPCSRSCGSGVQYRIRTCSNPRPTHGGKECKGKNEDYKICNKQCVICDVEARKCKLTCISKETDDLLESDDDVIDGTHCSYSSPHDICIRGKCHKVGCDKRENSYAEDDRCGLCGGRGDSCKVMSGTYKKKLPKRAVRDKATGEFMLNGDERMSSSKRFIMHGTRFVYIRKGRGESLTARGPLMAPVEIMIYSLSSSLPTSIYYEYTIPRHLENSIEAQPIHKPDRPKYVWRYRGWGPCTKTCGGGVRQKVVVCINGVSKQPVDTGLCTLFTRPKNVTRPCHKRRCDNRPYRWKPQKWGACSTTCGIYGYQTRRVFCLQMNRYGNNMHWKVNAAYCNTQRMPKRQRACNRKACPGEWTTTPWSKCSVKCGIGIQKRRVYCQKRKDGNRYRCPPKHPNVVRYCRMPPCHVRYPNRHHNRIAKPAPGRKLRHRPAVVATPFPTRHNPTLRHKQRGYVTRLPRTPLPDAVDVWSRNRQRSYTLTPYPVPTEPRRRNRDRTYVTSMPVPVISPGQRYDARRPYVTPTPPRTVVPRRSARLYVTPLPPTMPRKSTLVTVTSYTSSYSSGWRRKPPAKTDGKLCRGDKSVFCQLGANSAHCRLRPYWDMCCVSCSRFLSRA</sequence>
<keyword evidence="11 15" id="KW-1015">Disulfide bond</keyword>
<evidence type="ECO:0000256" key="11">
    <source>
        <dbReference type="ARBA" id="ARBA00023157"/>
    </source>
</evidence>
<feature type="compositionally biased region" description="Polar residues" evidence="17">
    <location>
        <begin position="123"/>
        <end position="136"/>
    </location>
</feature>
<dbReference type="GO" id="GO:0006508">
    <property type="term" value="P:proteolysis"/>
    <property type="evidence" value="ECO:0007669"/>
    <property type="project" value="UniProtKB-KW"/>
</dbReference>
<dbReference type="EMBL" id="JAODUO010000265">
    <property type="protein sequence ID" value="KAK2184420.1"/>
    <property type="molecule type" value="Genomic_DNA"/>
</dbReference>
<dbReference type="InterPro" id="IPR036383">
    <property type="entry name" value="TSP1_rpt_sf"/>
</dbReference>
<evidence type="ECO:0008006" key="22">
    <source>
        <dbReference type="Google" id="ProtNLM"/>
    </source>
</evidence>
<dbReference type="InterPro" id="IPR010294">
    <property type="entry name" value="ADAMTS_spacer1"/>
</dbReference>
<proteinExistence type="predicted"/>
<dbReference type="GO" id="GO:0004222">
    <property type="term" value="F:metalloendopeptidase activity"/>
    <property type="evidence" value="ECO:0007669"/>
    <property type="project" value="InterPro"/>
</dbReference>
<evidence type="ECO:0000256" key="15">
    <source>
        <dbReference type="PIRSR" id="PIRSR613273-3"/>
    </source>
</evidence>
<gene>
    <name evidence="20" type="ORF">NP493_266g00021</name>
</gene>
<dbReference type="InterPro" id="IPR010909">
    <property type="entry name" value="PLAC"/>
</dbReference>
<keyword evidence="9 14" id="KW-0862">Zinc</keyword>
<dbReference type="Pfam" id="PF00090">
    <property type="entry name" value="TSP_1"/>
    <property type="match status" value="1"/>
</dbReference>
<comment type="caution">
    <text evidence="20">The sequence shown here is derived from an EMBL/GenBank/DDBJ whole genome shotgun (WGS) entry which is preliminary data.</text>
</comment>
<dbReference type="GO" id="GO:0046872">
    <property type="term" value="F:metal ion binding"/>
    <property type="evidence" value="ECO:0007669"/>
    <property type="project" value="UniProtKB-KW"/>
</dbReference>
<feature type="disulfide bond" evidence="15">
    <location>
        <begin position="492"/>
        <end position="543"/>
    </location>
</feature>
<keyword evidence="21" id="KW-1185">Reference proteome</keyword>
<evidence type="ECO:0000256" key="1">
    <source>
        <dbReference type="ARBA" id="ARBA00004498"/>
    </source>
</evidence>
<dbReference type="Proteomes" id="UP001209878">
    <property type="component" value="Unassembled WGS sequence"/>
</dbReference>
<dbReference type="Pfam" id="PF05986">
    <property type="entry name" value="ADAMTS_spacer1"/>
    <property type="match status" value="1"/>
</dbReference>
<dbReference type="Gene3D" id="3.40.1620.60">
    <property type="match status" value="1"/>
</dbReference>
<feature type="disulfide bond" evidence="15">
    <location>
        <begin position="529"/>
        <end position="562"/>
    </location>
</feature>
<keyword evidence="14" id="KW-0106">Calcium</keyword>
<dbReference type="GO" id="GO:0031012">
    <property type="term" value="C:extracellular matrix"/>
    <property type="evidence" value="ECO:0007669"/>
    <property type="project" value="TreeGrafter"/>
</dbReference>
<evidence type="ECO:0000256" key="3">
    <source>
        <dbReference type="ARBA" id="ARBA00022530"/>
    </source>
</evidence>
<dbReference type="SUPFAM" id="SSF55486">
    <property type="entry name" value="Metalloproteases ('zincins'), catalytic domain"/>
    <property type="match status" value="1"/>
</dbReference>
<feature type="binding site" evidence="14">
    <location>
        <position position="387"/>
    </location>
    <ligand>
        <name>Zn(2+)</name>
        <dbReference type="ChEBI" id="CHEBI:29105"/>
        <note>catalytic</note>
    </ligand>
</feature>
<dbReference type="SMART" id="SM00209">
    <property type="entry name" value="TSP1"/>
    <property type="match status" value="4"/>
</dbReference>
<accession>A0AAD9NXU7</accession>
<protein>
    <recommendedName>
        <fullName evidence="22">Peptidase M12B domain-containing protein</fullName>
    </recommendedName>
</protein>
<dbReference type="InterPro" id="IPR001590">
    <property type="entry name" value="Peptidase_M12B"/>
</dbReference>
<keyword evidence="3" id="KW-0272">Extracellular matrix</keyword>
<dbReference type="PANTHER" id="PTHR13723:SF304">
    <property type="entry name" value="A DISINTEGRIN AND METALLOPROTEINASE WITH THROMBOSPONDIN MOTIFS 2-LIKE PROTEIN"/>
    <property type="match status" value="1"/>
</dbReference>
<keyword evidence="2" id="KW-0964">Secreted</keyword>
<dbReference type="PROSITE" id="PS50215">
    <property type="entry name" value="ADAM_MEPRO"/>
    <property type="match status" value="1"/>
</dbReference>
<keyword evidence="8" id="KW-0378">Hydrolase</keyword>
<dbReference type="FunFam" id="2.20.100.10:FF:000007">
    <property type="entry name" value="Thrombospondin 1"/>
    <property type="match status" value="1"/>
</dbReference>
<dbReference type="AlphaFoldDB" id="A0AAD9NXU7"/>
<dbReference type="SUPFAM" id="SSF82895">
    <property type="entry name" value="TSP-1 type 1 repeat"/>
    <property type="match status" value="4"/>
</dbReference>
<dbReference type="GO" id="GO:0030198">
    <property type="term" value="P:extracellular matrix organization"/>
    <property type="evidence" value="ECO:0007669"/>
    <property type="project" value="InterPro"/>
</dbReference>
<comment type="subcellular location">
    <subcellularLocation>
        <location evidence="1">Secreted</location>
        <location evidence="1">Extracellular space</location>
        <location evidence="1">Extracellular matrix</location>
    </subcellularLocation>
</comment>
<dbReference type="PROSITE" id="PS50092">
    <property type="entry name" value="TSP1"/>
    <property type="match status" value="4"/>
</dbReference>
<evidence type="ECO:0000313" key="20">
    <source>
        <dbReference type="EMBL" id="KAK2184420.1"/>
    </source>
</evidence>
<evidence type="ECO:0000256" key="16">
    <source>
        <dbReference type="PROSITE-ProRule" id="PRU00276"/>
    </source>
</evidence>
<evidence type="ECO:0000256" key="7">
    <source>
        <dbReference type="ARBA" id="ARBA00022737"/>
    </source>
</evidence>
<feature type="disulfide bond" evidence="15">
    <location>
        <begin position="414"/>
        <end position="440"/>
    </location>
</feature>
<feature type="disulfide bond" evidence="15">
    <location>
        <begin position="588"/>
        <end position="625"/>
    </location>
</feature>
<dbReference type="InterPro" id="IPR013273">
    <property type="entry name" value="ADAMTS/ADAMTS-like"/>
</dbReference>
<dbReference type="PANTHER" id="PTHR13723">
    <property type="entry name" value="ADAMTS A DISINTEGRIN AND METALLOPROTEASE WITH THROMBOSPONDIN MOTIFS PROTEASE"/>
    <property type="match status" value="1"/>
</dbReference>
<reference evidence="20" key="1">
    <citation type="journal article" date="2023" name="Mol. Biol. Evol.">
        <title>Third-Generation Sequencing Reveals the Adaptive Role of the Epigenome in Three Deep-Sea Polychaetes.</title>
        <authorList>
            <person name="Perez M."/>
            <person name="Aroh O."/>
            <person name="Sun Y."/>
            <person name="Lan Y."/>
            <person name="Juniper S.K."/>
            <person name="Young C.R."/>
            <person name="Angers B."/>
            <person name="Qian P.Y."/>
        </authorList>
    </citation>
    <scope>NUCLEOTIDE SEQUENCE</scope>
    <source>
        <strain evidence="20">R07B-5</strain>
    </source>
</reference>
<feature type="disulfide bond" evidence="15">
    <location>
        <begin position="322"/>
        <end position="367"/>
    </location>
</feature>
<keyword evidence="5 14" id="KW-0479">Metal-binding</keyword>
<dbReference type="Gene3D" id="3.40.390.10">
    <property type="entry name" value="Collagenase (Catalytic Domain)"/>
    <property type="match status" value="1"/>
</dbReference>
<feature type="disulfide bond" evidence="15">
    <location>
        <begin position="481"/>
        <end position="534"/>
    </location>
</feature>
<name>A0AAD9NXU7_RIDPI</name>
<organism evidence="20 21">
    <name type="scientific">Ridgeia piscesae</name>
    <name type="common">Tubeworm</name>
    <dbReference type="NCBI Taxonomy" id="27915"/>
    <lineage>
        <taxon>Eukaryota</taxon>
        <taxon>Metazoa</taxon>
        <taxon>Spiralia</taxon>
        <taxon>Lophotrochozoa</taxon>
        <taxon>Annelida</taxon>
        <taxon>Polychaeta</taxon>
        <taxon>Sedentaria</taxon>
        <taxon>Canalipalpata</taxon>
        <taxon>Sabellida</taxon>
        <taxon>Siboglinidae</taxon>
        <taxon>Ridgeia</taxon>
    </lineage>
</organism>
<comment type="caution">
    <text evidence="16">Lacks conserved residue(s) required for the propagation of feature annotation.</text>
</comment>
<dbReference type="Pfam" id="PF19030">
    <property type="entry name" value="TSP1_ADAMTS"/>
    <property type="match status" value="3"/>
</dbReference>
<evidence type="ECO:0000259" key="18">
    <source>
        <dbReference type="PROSITE" id="PS50215"/>
    </source>
</evidence>
<dbReference type="InterPro" id="IPR000884">
    <property type="entry name" value="TSP1_rpt"/>
</dbReference>
<feature type="disulfide bond" evidence="15">
    <location>
        <begin position="556"/>
        <end position="567"/>
    </location>
</feature>
<evidence type="ECO:0000256" key="14">
    <source>
        <dbReference type="PIRSR" id="PIRSR613273-2"/>
    </source>
</evidence>
<dbReference type="PRINTS" id="PR01857">
    <property type="entry name" value="ADAMTSFAMILY"/>
</dbReference>
<keyword evidence="10" id="KW-0482">Metalloprotease</keyword>
<feature type="disulfide bond" evidence="15">
    <location>
        <begin position="361"/>
        <end position="454"/>
    </location>
</feature>
<dbReference type="Pfam" id="PF01421">
    <property type="entry name" value="Reprolysin"/>
    <property type="match status" value="1"/>
</dbReference>
<evidence type="ECO:0000313" key="21">
    <source>
        <dbReference type="Proteomes" id="UP001209878"/>
    </source>
</evidence>
<evidence type="ECO:0000259" key="19">
    <source>
        <dbReference type="PROSITE" id="PS50900"/>
    </source>
</evidence>
<evidence type="ECO:0000256" key="5">
    <source>
        <dbReference type="ARBA" id="ARBA00022723"/>
    </source>
</evidence>
<feature type="binding site" evidence="14">
    <location>
        <position position="457"/>
    </location>
    <ligand>
        <name>Ca(2+)</name>
        <dbReference type="ChEBI" id="CHEBI:29108"/>
        <label>2</label>
    </ligand>
</feature>
<evidence type="ECO:0000256" key="6">
    <source>
        <dbReference type="ARBA" id="ARBA00022729"/>
    </source>
</evidence>
<evidence type="ECO:0000256" key="12">
    <source>
        <dbReference type="ARBA" id="ARBA00023180"/>
    </source>
</evidence>
<feature type="active site" evidence="13">
    <location>
        <position position="384"/>
    </location>
</feature>
<evidence type="ECO:0000256" key="13">
    <source>
        <dbReference type="PIRSR" id="PIRSR613273-1"/>
    </source>
</evidence>
<keyword evidence="7" id="KW-0677">Repeat</keyword>
<dbReference type="PROSITE" id="PS50900">
    <property type="entry name" value="PLAC"/>
    <property type="match status" value="1"/>
</dbReference>
<evidence type="ECO:0000256" key="8">
    <source>
        <dbReference type="ARBA" id="ARBA00022801"/>
    </source>
</evidence>